<reference evidence="2 3" key="1">
    <citation type="submission" date="2018-11" db="EMBL/GenBank/DDBJ databases">
        <title>Genome sequence of Apiotrichum porosum DSM 27194.</title>
        <authorList>
            <person name="Aliyu H."/>
            <person name="Gorte O."/>
            <person name="Ochsenreither K."/>
        </authorList>
    </citation>
    <scope>NUCLEOTIDE SEQUENCE [LARGE SCALE GENOMIC DNA]</scope>
    <source>
        <strain evidence="2 3">DSM 27194</strain>
    </source>
</reference>
<comment type="caution">
    <text evidence="2">The sequence shown here is derived from an EMBL/GenBank/DDBJ whole genome shotgun (WGS) entry which is preliminary data.</text>
</comment>
<dbReference type="RefSeq" id="XP_028475523.1">
    <property type="nucleotide sequence ID" value="XM_028624451.1"/>
</dbReference>
<protein>
    <submittedName>
        <fullName evidence="2">Uncharacterized protein</fullName>
    </submittedName>
</protein>
<feature type="region of interest" description="Disordered" evidence="1">
    <location>
        <begin position="22"/>
        <end position="47"/>
    </location>
</feature>
<sequence length="102" mass="11278">MPARMFSRLHFIPFELEAVSTTASRDGGTSSVVTPRPHTPNRGRWASSYSGNSLIRFPGANMDPDFHCTSKQEIDWRTSFDQGTMLSTKPLPMPILVTPVPG</sequence>
<gene>
    <name evidence="2" type="ORF">EHS24_009158</name>
</gene>
<accession>A0A427XNU6</accession>
<proteinExistence type="predicted"/>
<name>A0A427XNU6_9TREE</name>
<dbReference type="GeneID" id="39593701"/>
<feature type="compositionally biased region" description="Polar residues" evidence="1">
    <location>
        <begin position="22"/>
        <end position="33"/>
    </location>
</feature>
<dbReference type="AlphaFoldDB" id="A0A427XNU6"/>
<evidence type="ECO:0000256" key="1">
    <source>
        <dbReference type="SAM" id="MobiDB-lite"/>
    </source>
</evidence>
<dbReference type="Proteomes" id="UP000279236">
    <property type="component" value="Unassembled WGS sequence"/>
</dbReference>
<dbReference type="EMBL" id="RSCE01000008">
    <property type="protein sequence ID" value="RSH80576.1"/>
    <property type="molecule type" value="Genomic_DNA"/>
</dbReference>
<evidence type="ECO:0000313" key="3">
    <source>
        <dbReference type="Proteomes" id="UP000279236"/>
    </source>
</evidence>
<organism evidence="2 3">
    <name type="scientific">Apiotrichum porosum</name>
    <dbReference type="NCBI Taxonomy" id="105984"/>
    <lineage>
        <taxon>Eukaryota</taxon>
        <taxon>Fungi</taxon>
        <taxon>Dikarya</taxon>
        <taxon>Basidiomycota</taxon>
        <taxon>Agaricomycotina</taxon>
        <taxon>Tremellomycetes</taxon>
        <taxon>Trichosporonales</taxon>
        <taxon>Trichosporonaceae</taxon>
        <taxon>Apiotrichum</taxon>
    </lineage>
</organism>
<keyword evidence="3" id="KW-1185">Reference proteome</keyword>
<evidence type="ECO:0000313" key="2">
    <source>
        <dbReference type="EMBL" id="RSH80576.1"/>
    </source>
</evidence>